<sequence length="37" mass="4424">MGFTKGIFKKVLRSSYLFKKNSTSFSKIDIFQQMNRF</sequence>
<dbReference type="AlphaFoldDB" id="U2J7G1"/>
<keyword evidence="2" id="KW-1185">Reference proteome</keyword>
<dbReference type="STRING" id="1346330.M472_07300"/>
<comment type="caution">
    <text evidence="1">The sequence shown here is derived from an EMBL/GenBank/DDBJ whole genome shotgun (WGS) entry which is preliminary data.</text>
</comment>
<name>U2J7G1_9SPHI</name>
<organism evidence="1 2">
    <name type="scientific">Sphingobacterium paucimobilis HER1398</name>
    <dbReference type="NCBI Taxonomy" id="1346330"/>
    <lineage>
        <taxon>Bacteria</taxon>
        <taxon>Pseudomonadati</taxon>
        <taxon>Bacteroidota</taxon>
        <taxon>Sphingobacteriia</taxon>
        <taxon>Sphingobacteriales</taxon>
        <taxon>Sphingobacteriaceae</taxon>
        <taxon>Sphingobacterium</taxon>
    </lineage>
</organism>
<reference evidence="1 2" key="1">
    <citation type="journal article" date="2013" name="Genome Announc.">
        <title>The Draft Genome Sequence of Sphingomonas paucimobilis Strain HER1398 (Proteobacteria), Host to the Giant PAU Phage, Indicates That It Is a Member of the Genus Sphingobacterium (Bacteroidetes).</title>
        <authorList>
            <person name="White R.A.III."/>
            <person name="Suttle C.A."/>
        </authorList>
    </citation>
    <scope>NUCLEOTIDE SEQUENCE [LARGE SCALE GENOMIC DNA]</scope>
    <source>
        <strain evidence="1 2">HER1398</strain>
    </source>
</reference>
<proteinExistence type="predicted"/>
<accession>U2J7G1</accession>
<evidence type="ECO:0000313" key="1">
    <source>
        <dbReference type="EMBL" id="ERJ58568.1"/>
    </source>
</evidence>
<dbReference type="EMBL" id="ATDL01000016">
    <property type="protein sequence ID" value="ERJ58568.1"/>
    <property type="molecule type" value="Genomic_DNA"/>
</dbReference>
<protein>
    <submittedName>
        <fullName evidence="1">Uncharacterized protein</fullName>
    </submittedName>
</protein>
<gene>
    <name evidence="1" type="ORF">M472_07300</name>
</gene>
<evidence type="ECO:0000313" key="2">
    <source>
        <dbReference type="Proteomes" id="UP000016584"/>
    </source>
</evidence>
<dbReference type="Proteomes" id="UP000016584">
    <property type="component" value="Unassembled WGS sequence"/>
</dbReference>
<dbReference type="PATRIC" id="fig|1346330.5.peg.3122"/>